<dbReference type="Proteomes" id="UP000516235">
    <property type="component" value="Chromosome"/>
</dbReference>
<evidence type="ECO:0000313" key="3">
    <source>
        <dbReference type="Proteomes" id="UP000516235"/>
    </source>
</evidence>
<evidence type="ECO:0000313" key="2">
    <source>
        <dbReference type="EMBL" id="QNP90906.1"/>
    </source>
</evidence>
<evidence type="ECO:0000313" key="1">
    <source>
        <dbReference type="EMBL" id="MBC3179346.1"/>
    </source>
</evidence>
<protein>
    <submittedName>
        <fullName evidence="2">Uncharacterized protein</fullName>
    </submittedName>
</protein>
<proteinExistence type="predicted"/>
<accession>A0A7H0K0U0</accession>
<name>A0A7H0K0U0_9CORY</name>
<dbReference type="EMBL" id="JACMYE010000007">
    <property type="protein sequence ID" value="MBC3179346.1"/>
    <property type="molecule type" value="Genomic_DNA"/>
</dbReference>
<dbReference type="Proteomes" id="UP000642876">
    <property type="component" value="Unassembled WGS sequence"/>
</dbReference>
<dbReference type="KEGG" id="cluj:IAU68_03840"/>
<dbReference type="AlphaFoldDB" id="A0A7H0K0U0"/>
<reference evidence="3 4" key="1">
    <citation type="submission" date="2020-08" db="EMBL/GenBank/DDBJ databases">
        <title>novel species in genus Corynebacterium.</title>
        <authorList>
            <person name="Zhang G."/>
        </authorList>
    </citation>
    <scope>NUCLEOTIDE SEQUENCE [LARGE SCALE GENOMIC DNA]</scope>
    <source>
        <strain evidence="2">Zg-917</strain>
        <strain evidence="3 4">zg-917</strain>
    </source>
</reference>
<organism evidence="2 3">
    <name type="scientific">Corynebacterium lujinxingii</name>
    <dbReference type="NCBI Taxonomy" id="2763010"/>
    <lineage>
        <taxon>Bacteria</taxon>
        <taxon>Bacillati</taxon>
        <taxon>Actinomycetota</taxon>
        <taxon>Actinomycetes</taxon>
        <taxon>Mycobacteriales</taxon>
        <taxon>Corynebacteriaceae</taxon>
        <taxon>Corynebacterium</taxon>
    </lineage>
</organism>
<evidence type="ECO:0000313" key="4">
    <source>
        <dbReference type="Proteomes" id="UP000642876"/>
    </source>
</evidence>
<sequence>MTTPVDIVMPYGVTVVGDGTNNPKLATAHPKQLQNLGLKLPPGPCRIAASWEGEEKVAIVVQTNGTRNYRTVLNLPEKTGGGGRQGMVTVGAVENDYVYLNGHQLSSGTKGTLEVYPLNFE</sequence>
<gene>
    <name evidence="1" type="ORF">H7348_08545</name>
    <name evidence="2" type="ORF">IAU68_03840</name>
</gene>
<dbReference type="RefSeq" id="WP_171194391.1">
    <property type="nucleotide sequence ID" value="NZ_CP061032.1"/>
</dbReference>
<keyword evidence="4" id="KW-1185">Reference proteome</keyword>
<dbReference type="EMBL" id="CP061032">
    <property type="protein sequence ID" value="QNP90906.1"/>
    <property type="molecule type" value="Genomic_DNA"/>
</dbReference>